<dbReference type="Pfam" id="PF10309">
    <property type="entry name" value="NCBP3"/>
    <property type="match status" value="1"/>
</dbReference>
<evidence type="ECO:0000256" key="1">
    <source>
        <dbReference type="SAM" id="MobiDB-lite"/>
    </source>
</evidence>
<dbReference type="GeneID" id="66114330"/>
<accession>A0A9P7V884</accession>
<dbReference type="GO" id="GO:0005634">
    <property type="term" value="C:nucleus"/>
    <property type="evidence" value="ECO:0007669"/>
    <property type="project" value="TreeGrafter"/>
</dbReference>
<dbReference type="RefSeq" id="XP_043048744.1">
    <property type="nucleotide sequence ID" value="XM_043191772.1"/>
</dbReference>
<dbReference type="PANTHER" id="PTHR16291">
    <property type="entry name" value="NUCLEAR CAP-BINDING PROTEIN SUBUNIT 3"/>
    <property type="match status" value="1"/>
</dbReference>
<feature type="region of interest" description="Disordered" evidence="1">
    <location>
        <begin position="238"/>
        <end position="353"/>
    </location>
</feature>
<comment type="caution">
    <text evidence="2">The sequence shown here is derived from an EMBL/GenBank/DDBJ whole genome shotgun (WGS) entry which is preliminary data.</text>
</comment>
<reference evidence="2" key="1">
    <citation type="submission" date="2021-03" db="EMBL/GenBank/DDBJ databases">
        <authorList>
            <person name="Palmer J.M."/>
        </authorList>
    </citation>
    <scope>NUCLEOTIDE SEQUENCE</scope>
    <source>
        <strain evidence="2">ARV_011</strain>
    </source>
</reference>
<organism evidence="2 3">
    <name type="scientific">Scheffersomyces spartinae</name>
    <dbReference type="NCBI Taxonomy" id="45513"/>
    <lineage>
        <taxon>Eukaryota</taxon>
        <taxon>Fungi</taxon>
        <taxon>Dikarya</taxon>
        <taxon>Ascomycota</taxon>
        <taxon>Saccharomycotina</taxon>
        <taxon>Pichiomycetes</taxon>
        <taxon>Debaryomycetaceae</taxon>
        <taxon>Scheffersomyces</taxon>
    </lineage>
</organism>
<evidence type="ECO:0000313" key="2">
    <source>
        <dbReference type="EMBL" id="KAG7193196.1"/>
    </source>
</evidence>
<dbReference type="GO" id="GO:0003729">
    <property type="term" value="F:mRNA binding"/>
    <property type="evidence" value="ECO:0007669"/>
    <property type="project" value="InterPro"/>
</dbReference>
<dbReference type="InterPro" id="IPR019416">
    <property type="entry name" value="NCBP3"/>
</dbReference>
<dbReference type="OrthoDB" id="422106at2759"/>
<evidence type="ECO:0000313" key="3">
    <source>
        <dbReference type="Proteomes" id="UP000790833"/>
    </source>
</evidence>
<dbReference type="Proteomes" id="UP000790833">
    <property type="component" value="Unassembled WGS sequence"/>
</dbReference>
<sequence>MAEVAPYGGLLTKTIEDEKTRVQKLKEQAIEITVNNSVEVLRPNVIHARGVDSLSTKNITLFVDYYINYIEVKDENGEVSYEEIEFENGIPFKVQWINDSEVNLVFQTHEQAYHALEKLSITLSNPNIIQDQQHLDAEQTLKNPELVAQMVQERESKPYNSTIAFQKSQDLGSRLGQKVVEEAQPLSETPEVADVPVVMDEDQSSVVLYLRFAFESDKKVSNAAMFSRYYLLHGEPDRRHYGRINRGGRRNNNNYREREPREVRKEVEEPEEDLFASKLGSVEQELDAVINSADNEPVSEDRRHRAYGGGRGRGRGGNRGGRERRKSSSNNRRGDQGDDLFAHKLRDRSPERR</sequence>
<feature type="compositionally biased region" description="Basic residues" evidence="1">
    <location>
        <begin position="312"/>
        <end position="327"/>
    </location>
</feature>
<dbReference type="PANTHER" id="PTHR16291:SF0">
    <property type="entry name" value="NUCLEAR CAP-BINDING PROTEIN SUBUNIT 3"/>
    <property type="match status" value="1"/>
</dbReference>
<dbReference type="EMBL" id="JAHMUF010000013">
    <property type="protein sequence ID" value="KAG7193196.1"/>
    <property type="molecule type" value="Genomic_DNA"/>
</dbReference>
<feature type="compositionally biased region" description="Basic residues" evidence="1">
    <location>
        <begin position="240"/>
        <end position="249"/>
    </location>
</feature>
<protein>
    <submittedName>
        <fullName evidence="2">Uncharacterized protein</fullName>
    </submittedName>
</protein>
<feature type="compositionally biased region" description="Basic and acidic residues" evidence="1">
    <location>
        <begin position="332"/>
        <end position="353"/>
    </location>
</feature>
<gene>
    <name evidence="2" type="ORF">KQ657_000956</name>
</gene>
<dbReference type="GO" id="GO:0000340">
    <property type="term" value="F:RNA 7-methylguanosine cap binding"/>
    <property type="evidence" value="ECO:0007669"/>
    <property type="project" value="InterPro"/>
</dbReference>
<name>A0A9P7V884_9ASCO</name>
<feature type="compositionally biased region" description="Basic and acidic residues" evidence="1">
    <location>
        <begin position="255"/>
        <end position="267"/>
    </location>
</feature>
<dbReference type="AlphaFoldDB" id="A0A9P7V884"/>
<keyword evidence="3" id="KW-1185">Reference proteome</keyword>
<proteinExistence type="predicted"/>